<sequence>MGQVVMFAGSRVGTGKTTTTMMTALAANRLFEQRVLLIDATSTLELTQTVNQVFNYESSANLLTGLAVQNLAKVVTPLREQLDFIPGVDKLEDYFDMAMEAEATAKTARTLDLVPQLMADLRHQYDYIFIDTDADFATVMDNCLASTDYVVIMQPVGHGGFDATDKLFYYLKQLKEEQPTVRATIIGHLAVDLASAEPFYQVEPASSFDVVDAFRVVITRNAWLAESQPFAPNATHATAARQMAGAMYAEVFNELQARVTLQKQLGKFANANGITERGQGVHLFS</sequence>
<keyword evidence="3" id="KW-1185">Reference proteome</keyword>
<dbReference type="EMBL" id="JBHSSL010000042">
    <property type="protein sequence ID" value="MFC6170425.1"/>
    <property type="molecule type" value="Genomic_DNA"/>
</dbReference>
<evidence type="ECO:0000313" key="3">
    <source>
        <dbReference type="Proteomes" id="UP001596289"/>
    </source>
</evidence>
<gene>
    <name evidence="2" type="ORF">ACFQGP_07535</name>
</gene>
<accession>A0ABW1RC21</accession>
<evidence type="ECO:0000259" key="1">
    <source>
        <dbReference type="Pfam" id="PF13614"/>
    </source>
</evidence>
<name>A0ABW1RC21_9LACO</name>
<reference evidence="3" key="1">
    <citation type="journal article" date="2019" name="Int. J. Syst. Evol. Microbiol.">
        <title>The Global Catalogue of Microorganisms (GCM) 10K type strain sequencing project: providing services to taxonomists for standard genome sequencing and annotation.</title>
        <authorList>
            <consortium name="The Broad Institute Genomics Platform"/>
            <consortium name="The Broad Institute Genome Sequencing Center for Infectious Disease"/>
            <person name="Wu L."/>
            <person name="Ma J."/>
        </authorList>
    </citation>
    <scope>NUCLEOTIDE SEQUENCE [LARGE SCALE GENOMIC DNA]</scope>
    <source>
        <strain evidence="3">CCM 8904</strain>
    </source>
</reference>
<dbReference type="Pfam" id="PF13614">
    <property type="entry name" value="AAA_31"/>
    <property type="match status" value="1"/>
</dbReference>
<dbReference type="InterPro" id="IPR027417">
    <property type="entry name" value="P-loop_NTPase"/>
</dbReference>
<comment type="caution">
    <text evidence="2">The sequence shown here is derived from an EMBL/GenBank/DDBJ whole genome shotgun (WGS) entry which is preliminary data.</text>
</comment>
<dbReference type="Proteomes" id="UP001596289">
    <property type="component" value="Unassembled WGS sequence"/>
</dbReference>
<organism evidence="2 3">
    <name type="scientific">Loigolactobacillus jiayinensis</name>
    <dbReference type="NCBI Taxonomy" id="2486016"/>
    <lineage>
        <taxon>Bacteria</taxon>
        <taxon>Bacillati</taxon>
        <taxon>Bacillota</taxon>
        <taxon>Bacilli</taxon>
        <taxon>Lactobacillales</taxon>
        <taxon>Lactobacillaceae</taxon>
        <taxon>Loigolactobacillus</taxon>
    </lineage>
</organism>
<proteinExistence type="predicted"/>
<evidence type="ECO:0000313" key="2">
    <source>
        <dbReference type="EMBL" id="MFC6170425.1"/>
    </source>
</evidence>
<protein>
    <submittedName>
        <fullName evidence="2">AAA family ATPase</fullName>
    </submittedName>
</protein>
<dbReference type="PANTHER" id="PTHR13696:SF99">
    <property type="entry name" value="COBYRINIC ACID AC-DIAMIDE SYNTHASE"/>
    <property type="match status" value="1"/>
</dbReference>
<dbReference type="SUPFAM" id="SSF52540">
    <property type="entry name" value="P-loop containing nucleoside triphosphate hydrolases"/>
    <property type="match status" value="1"/>
</dbReference>
<dbReference type="InterPro" id="IPR025669">
    <property type="entry name" value="AAA_dom"/>
</dbReference>
<dbReference type="InterPro" id="IPR050678">
    <property type="entry name" value="DNA_Partitioning_ATPase"/>
</dbReference>
<dbReference type="Gene3D" id="3.40.50.300">
    <property type="entry name" value="P-loop containing nucleotide triphosphate hydrolases"/>
    <property type="match status" value="1"/>
</dbReference>
<feature type="domain" description="AAA" evidence="1">
    <location>
        <begin position="3"/>
        <end position="177"/>
    </location>
</feature>
<dbReference type="PANTHER" id="PTHR13696">
    <property type="entry name" value="P-LOOP CONTAINING NUCLEOSIDE TRIPHOSPHATE HYDROLASE"/>
    <property type="match status" value="1"/>
</dbReference>
<dbReference type="RefSeq" id="WP_125552495.1">
    <property type="nucleotide sequence ID" value="NZ_JBHSSL010000042.1"/>
</dbReference>